<evidence type="ECO:0000256" key="3">
    <source>
        <dbReference type="PROSITE-ProRule" id="PRU00982"/>
    </source>
</evidence>
<dbReference type="Gene3D" id="3.30.710.10">
    <property type="entry name" value="Potassium Channel Kv1.1, Chain A"/>
    <property type="match status" value="1"/>
</dbReference>
<comment type="similarity">
    <text evidence="3">Belongs to the NPH3 family.</text>
</comment>
<keyword evidence="2" id="KW-0833">Ubl conjugation pathway</keyword>
<keyword evidence="7" id="KW-1185">Reference proteome</keyword>
<dbReference type="InterPro" id="IPR027356">
    <property type="entry name" value="NPH3_dom"/>
</dbReference>
<evidence type="ECO:0000256" key="2">
    <source>
        <dbReference type="ARBA" id="ARBA00022786"/>
    </source>
</evidence>
<name>A0AAD2DYH9_9LAMI</name>
<evidence type="ECO:0000313" key="7">
    <source>
        <dbReference type="Proteomes" id="UP000834106"/>
    </source>
</evidence>
<evidence type="ECO:0000259" key="5">
    <source>
        <dbReference type="PROSITE" id="PS51649"/>
    </source>
</evidence>
<dbReference type="Pfam" id="PF03000">
    <property type="entry name" value="NPH3"/>
    <property type="match status" value="1"/>
</dbReference>
<organism evidence="6 7">
    <name type="scientific">Fraxinus pennsylvanica</name>
    <dbReference type="NCBI Taxonomy" id="56036"/>
    <lineage>
        <taxon>Eukaryota</taxon>
        <taxon>Viridiplantae</taxon>
        <taxon>Streptophyta</taxon>
        <taxon>Embryophyta</taxon>
        <taxon>Tracheophyta</taxon>
        <taxon>Spermatophyta</taxon>
        <taxon>Magnoliopsida</taxon>
        <taxon>eudicotyledons</taxon>
        <taxon>Gunneridae</taxon>
        <taxon>Pentapetalae</taxon>
        <taxon>asterids</taxon>
        <taxon>lamiids</taxon>
        <taxon>Lamiales</taxon>
        <taxon>Oleaceae</taxon>
        <taxon>Oleeae</taxon>
        <taxon>Fraxinus</taxon>
    </lineage>
</organism>
<dbReference type="InterPro" id="IPR011333">
    <property type="entry name" value="SKP1/BTB/POZ_sf"/>
</dbReference>
<protein>
    <recommendedName>
        <fullName evidence="8">NPH3 domain-containing protein</fullName>
    </recommendedName>
</protein>
<dbReference type="InterPro" id="IPR000210">
    <property type="entry name" value="BTB/POZ_dom"/>
</dbReference>
<dbReference type="InterPro" id="IPR043454">
    <property type="entry name" value="NPH3/RPT2-like"/>
</dbReference>
<feature type="domain" description="NPH3" evidence="5">
    <location>
        <begin position="191"/>
        <end position="447"/>
    </location>
</feature>
<sequence length="516" mass="58514">MAEFCDLQIHVNCQQTFFTNERILSKFCGRLRKIIKQEKRRTQIRNSGIEIDDFPGGADGFEQAIRFCYNNGTVEITVSNISLLHCCAIFLGMTENVSNFNLLHQTEVFLQGIFYWSWSDIITCLKSCESFFSYADSSGLIQKLLCSLQAKIAQKTDVNLLILSSSSSSSSPDKRFNSDELKIKRSSSRKEWWFEDMTVLNPITIEHFVKALGAYGNENNSLVLTRFLLHYLKTAVRSNNKGINTKTSEYSELANTAVHGVILMGKTAFSCRGLFWVLRIVSGLGLSRECQAGLERLIGGMLDQATLDDLLIFGGHNGGAYDVNLVVRLIRLFVHDDRVTLEKMKKVGRLMDKYLGEIGPDQLLKVSKFLGIAQSLPDYARDCYEEVYKAIDIYLQSHPALSLEERSRLCGCLNYEKLGLEACKDLAKNPRIPPRIAVQALASQHSIIQRADQFMNDDYDSKYITNNQSVLYNNSNNNSMRVKELEKIFYKERRGQMSRMTAKGLLPLSTSIPRFC</sequence>
<gene>
    <name evidence="6" type="ORF">FPE_LOCUS15906</name>
</gene>
<dbReference type="PANTHER" id="PTHR32370">
    <property type="entry name" value="OS12G0117600 PROTEIN"/>
    <property type="match status" value="1"/>
</dbReference>
<evidence type="ECO:0000313" key="6">
    <source>
        <dbReference type="EMBL" id="CAI9768476.1"/>
    </source>
</evidence>
<proteinExistence type="inferred from homology"/>
<dbReference type="PROSITE" id="PS51649">
    <property type="entry name" value="NPH3"/>
    <property type="match status" value="1"/>
</dbReference>
<comment type="pathway">
    <text evidence="1">Protein modification; protein ubiquitination.</text>
</comment>
<dbReference type="EMBL" id="OU503044">
    <property type="protein sequence ID" value="CAI9768476.1"/>
    <property type="molecule type" value="Genomic_DNA"/>
</dbReference>
<feature type="domain" description="BTB" evidence="4">
    <location>
        <begin position="5"/>
        <end position="71"/>
    </location>
</feature>
<evidence type="ECO:0008006" key="8">
    <source>
        <dbReference type="Google" id="ProtNLM"/>
    </source>
</evidence>
<dbReference type="AlphaFoldDB" id="A0AAD2DYH9"/>
<accession>A0AAD2DYH9</accession>
<dbReference type="PROSITE" id="PS50097">
    <property type="entry name" value="BTB"/>
    <property type="match status" value="1"/>
</dbReference>
<dbReference type="Proteomes" id="UP000834106">
    <property type="component" value="Chromosome 9"/>
</dbReference>
<reference evidence="6" key="1">
    <citation type="submission" date="2023-05" db="EMBL/GenBank/DDBJ databases">
        <authorList>
            <person name="Huff M."/>
        </authorList>
    </citation>
    <scope>NUCLEOTIDE SEQUENCE</scope>
</reference>
<evidence type="ECO:0000259" key="4">
    <source>
        <dbReference type="PROSITE" id="PS50097"/>
    </source>
</evidence>
<evidence type="ECO:0000256" key="1">
    <source>
        <dbReference type="ARBA" id="ARBA00004906"/>
    </source>
</evidence>
<dbReference type="SUPFAM" id="SSF54695">
    <property type="entry name" value="POZ domain"/>
    <property type="match status" value="1"/>
</dbReference>